<dbReference type="GO" id="GO:0010308">
    <property type="term" value="F:acireductone dioxygenase (Ni2+-requiring) activity"/>
    <property type="evidence" value="ECO:0007669"/>
    <property type="project" value="UniProtKB-UniRule"/>
</dbReference>
<evidence type="ECO:0000256" key="1">
    <source>
        <dbReference type="ARBA" id="ARBA00000428"/>
    </source>
</evidence>
<dbReference type="GO" id="GO:0016151">
    <property type="term" value="F:nickel cation binding"/>
    <property type="evidence" value="ECO:0007669"/>
    <property type="project" value="UniProtKB-UniRule"/>
</dbReference>
<feature type="binding site" evidence="9">
    <location>
        <position position="106"/>
    </location>
    <ligand>
        <name>Fe(2+)</name>
        <dbReference type="ChEBI" id="CHEBI:29033"/>
    </ligand>
</feature>
<feature type="site" description="Important to generate the dianion" evidence="9">
    <location>
        <position position="114"/>
    </location>
</feature>
<evidence type="ECO:0000256" key="3">
    <source>
        <dbReference type="ARBA" id="ARBA00022605"/>
    </source>
</evidence>
<comment type="pathway">
    <text evidence="9">Amino-acid biosynthesis; L-methionine biosynthesis via salvage pathway; L-methionine from S-methyl-5-thio-alpha-D-ribose 1-phosphate: step 5/6.</text>
</comment>
<protein>
    <recommendedName>
        <fullName evidence="9">Acireductone dioxygenase</fullName>
    </recommendedName>
    <alternativeName>
        <fullName evidence="9">1,2-dihydroxy-3-keto-5-methylthiopentene dioxygenase</fullName>
        <shortName evidence="9">DHK-MTPene dioxygenase</shortName>
    </alternativeName>
    <alternativeName>
        <fullName evidence="9">Acireductone dioxygenase (Fe(2+)-requiring)</fullName>
        <shortName evidence="9">ARD'</shortName>
        <shortName evidence="9">Fe-ARD</shortName>
        <ecNumber evidence="9">1.13.11.54</ecNumber>
    </alternativeName>
    <alternativeName>
        <fullName evidence="9">Acireductone dioxygenase (Ni(2+)-requiring)</fullName>
        <shortName evidence="9">ARD</shortName>
        <shortName evidence="9">Ni-ARD</shortName>
        <ecNumber evidence="9">1.13.11.53</ecNumber>
    </alternativeName>
</protein>
<keyword evidence="7 9" id="KW-0408">Iron</keyword>
<evidence type="ECO:0000256" key="6">
    <source>
        <dbReference type="ARBA" id="ARBA00023002"/>
    </source>
</evidence>
<evidence type="ECO:0000256" key="4">
    <source>
        <dbReference type="ARBA" id="ARBA00022723"/>
    </source>
</evidence>
<dbReference type="EC" id="1.13.11.53" evidence="9"/>
<comment type="similarity">
    <text evidence="9">Belongs to the acireductone dioxygenase (ARD) family.</text>
</comment>
<sequence length="200" mass="21912">MSVFSIHSATFPSSHAAPSLAAQAGEVIHDHAEIARRLAALGVRFERWQAAAPLPANADAQAVLAAYREPLAALKAEYGFQSVDVIRVQAGHPDQETLRQKFLAEHTHNDFEVRFFVEGRGLFYLHVGETVFALLCEQGDLVSVPANTSHWFDMGETPDFTCIRLFTREDGWAAEFSGDPLPASFPSLEGYAAAVSALRR</sequence>
<gene>
    <name evidence="9" type="primary">mtnD</name>
    <name evidence="10" type="ORF">GHK24_03205</name>
</gene>
<dbReference type="PANTHER" id="PTHR23418:SF0">
    <property type="entry name" value="ACIREDUCTONE DIOXYGENASE"/>
    <property type="match status" value="1"/>
</dbReference>
<feature type="binding site" evidence="9">
    <location>
        <position position="106"/>
    </location>
    <ligand>
        <name>Ni(2+)</name>
        <dbReference type="ChEBI" id="CHEBI:49786"/>
    </ligand>
</feature>
<keyword evidence="6 9" id="KW-0560">Oxidoreductase</keyword>
<comment type="caution">
    <text evidence="10">The sequence shown here is derived from an EMBL/GenBank/DDBJ whole genome shotgun (WGS) entry which is preliminary data.</text>
</comment>
<dbReference type="InterPro" id="IPR023956">
    <property type="entry name" value="ARD_bac"/>
</dbReference>
<keyword evidence="4 9" id="KW-0479">Metal-binding</keyword>
<evidence type="ECO:0000256" key="9">
    <source>
        <dbReference type="HAMAP-Rule" id="MF_01682"/>
    </source>
</evidence>
<keyword evidence="2 9" id="KW-0533">Nickel</keyword>
<comment type="catalytic activity">
    <reaction evidence="9">
        <text>1,2-dihydroxy-5-(methylsulfanyl)pent-1-en-3-one + O2 = 3-(methylsulfanyl)propanoate + CO + formate + 2 H(+)</text>
        <dbReference type="Rhea" id="RHEA:14161"/>
        <dbReference type="ChEBI" id="CHEBI:15378"/>
        <dbReference type="ChEBI" id="CHEBI:15379"/>
        <dbReference type="ChEBI" id="CHEBI:15740"/>
        <dbReference type="ChEBI" id="CHEBI:17245"/>
        <dbReference type="ChEBI" id="CHEBI:49016"/>
        <dbReference type="ChEBI" id="CHEBI:49252"/>
        <dbReference type="EC" id="1.13.11.53"/>
    </reaction>
</comment>
<comment type="catalytic activity">
    <reaction evidence="1 9">
        <text>1,2-dihydroxy-5-(methylsulfanyl)pent-1-en-3-one + O2 = 4-methylsulfanyl-2-oxobutanoate + formate + 2 H(+)</text>
        <dbReference type="Rhea" id="RHEA:24504"/>
        <dbReference type="ChEBI" id="CHEBI:15378"/>
        <dbReference type="ChEBI" id="CHEBI:15379"/>
        <dbReference type="ChEBI" id="CHEBI:15740"/>
        <dbReference type="ChEBI" id="CHEBI:16723"/>
        <dbReference type="ChEBI" id="CHEBI:49252"/>
        <dbReference type="EC" id="1.13.11.54"/>
    </reaction>
</comment>
<keyword evidence="3 9" id="KW-0028">Amino-acid biosynthesis</keyword>
<dbReference type="InterPro" id="IPR004313">
    <property type="entry name" value="ARD"/>
</dbReference>
<evidence type="ECO:0000256" key="2">
    <source>
        <dbReference type="ARBA" id="ARBA00022596"/>
    </source>
</evidence>
<feature type="binding site" evidence="9">
    <location>
        <position position="108"/>
    </location>
    <ligand>
        <name>Fe(2+)</name>
        <dbReference type="ChEBI" id="CHEBI:29033"/>
    </ligand>
</feature>
<feature type="binding site" evidence="9">
    <location>
        <position position="112"/>
    </location>
    <ligand>
        <name>Fe(2+)</name>
        <dbReference type="ChEBI" id="CHEBI:29033"/>
    </ligand>
</feature>
<dbReference type="GO" id="GO:0005506">
    <property type="term" value="F:iron ion binding"/>
    <property type="evidence" value="ECO:0007669"/>
    <property type="project" value="UniProtKB-UniRule"/>
</dbReference>
<comment type="subunit">
    <text evidence="9">Monomer.</text>
</comment>
<name>A0A6L5JTT7_RHOTE</name>
<dbReference type="PANTHER" id="PTHR23418">
    <property type="entry name" value="ACIREDUCTONE DIOXYGENASE"/>
    <property type="match status" value="1"/>
</dbReference>
<dbReference type="Proteomes" id="UP000480275">
    <property type="component" value="Unassembled WGS sequence"/>
</dbReference>
<evidence type="ECO:0000256" key="8">
    <source>
        <dbReference type="ARBA" id="ARBA00023167"/>
    </source>
</evidence>
<dbReference type="Pfam" id="PF03079">
    <property type="entry name" value="ARD"/>
    <property type="match status" value="1"/>
</dbReference>
<dbReference type="InterPro" id="IPR011051">
    <property type="entry name" value="RmlC_Cupin_sf"/>
</dbReference>
<dbReference type="OrthoDB" id="6058at2"/>
<reference evidence="10 11" key="1">
    <citation type="submission" date="2019-10" db="EMBL/GenBank/DDBJ databases">
        <title>Whole-genome sequence of the purple nonsulfur photosynthetic bacterium Rhodocyclus tenuis.</title>
        <authorList>
            <person name="Kyndt J.A."/>
            <person name="Meyer T.E."/>
        </authorList>
    </citation>
    <scope>NUCLEOTIDE SEQUENCE [LARGE SCALE GENOMIC DNA]</scope>
    <source>
        <strain evidence="10 11">DSM 110</strain>
    </source>
</reference>
<evidence type="ECO:0000313" key="10">
    <source>
        <dbReference type="EMBL" id="MQY50787.1"/>
    </source>
</evidence>
<evidence type="ECO:0000256" key="5">
    <source>
        <dbReference type="ARBA" id="ARBA00022964"/>
    </source>
</evidence>
<comment type="cofactor">
    <cofactor evidence="9">
        <name>Ni(2+)</name>
        <dbReference type="ChEBI" id="CHEBI:49786"/>
    </cofactor>
    <text evidence="9">Binds 1 nickel ion per monomer.</text>
</comment>
<organism evidence="10 11">
    <name type="scientific">Rhodocyclus tenuis</name>
    <name type="common">Rhodospirillum tenue</name>
    <dbReference type="NCBI Taxonomy" id="1066"/>
    <lineage>
        <taxon>Bacteria</taxon>
        <taxon>Pseudomonadati</taxon>
        <taxon>Pseudomonadota</taxon>
        <taxon>Betaproteobacteria</taxon>
        <taxon>Rhodocyclales</taxon>
        <taxon>Rhodocyclaceae</taxon>
        <taxon>Rhodocyclus</taxon>
    </lineage>
</organism>
<dbReference type="CDD" id="cd02232">
    <property type="entry name" value="cupin_ARD"/>
    <property type="match status" value="1"/>
</dbReference>
<feature type="site" description="May play a role in metal incorporation in vivo" evidence="9">
    <location>
        <position position="105"/>
    </location>
</feature>
<proteinExistence type="inferred from homology"/>
<comment type="cofactor">
    <cofactor evidence="9">
        <name>Fe(2+)</name>
        <dbReference type="ChEBI" id="CHEBI:29033"/>
    </cofactor>
    <text evidence="9">Binds 1 Fe(2+) cation per monomer.</text>
</comment>
<keyword evidence="5 9" id="KW-0223">Dioxygenase</keyword>
<dbReference type="InterPro" id="IPR014710">
    <property type="entry name" value="RmlC-like_jellyroll"/>
</dbReference>
<feature type="binding site" evidence="9">
    <location>
        <position position="112"/>
    </location>
    <ligand>
        <name>Ni(2+)</name>
        <dbReference type="ChEBI" id="CHEBI:49786"/>
    </ligand>
</feature>
<comment type="caution">
    <text evidence="9">Lacks conserved residue(s) required for the propagation of feature annotation.</text>
</comment>
<dbReference type="GO" id="GO:0019284">
    <property type="term" value="P:L-methionine salvage from S-adenosylmethionine"/>
    <property type="evidence" value="ECO:0007669"/>
    <property type="project" value="InterPro"/>
</dbReference>
<comment type="function">
    <text evidence="9">Catalyzes 2 different reactions between oxygene and the acireductone 1,2-dihydroxy-3-keto-5-methylthiopentene (DHK-MTPene) depending upon the metal bound in the active site. Fe-containing acireductone dioxygenase (Fe-ARD) produces formate and 2-keto-4-methylthiobutyrate (KMTB), the alpha-ketoacid precursor of methionine in the methionine recycle pathway. Ni-containing acireductone dioxygenase (Ni-ARD) produces methylthiopropionate, carbon monoxide and formate, and does not lie on the methionine recycle pathway.</text>
</comment>
<keyword evidence="8 9" id="KW-0486">Methionine biosynthesis</keyword>
<dbReference type="EMBL" id="WIXJ01000002">
    <property type="protein sequence ID" value="MQY50787.1"/>
    <property type="molecule type" value="Genomic_DNA"/>
</dbReference>
<feature type="binding site" evidence="9">
    <location>
        <position position="108"/>
    </location>
    <ligand>
        <name>Ni(2+)</name>
        <dbReference type="ChEBI" id="CHEBI:49786"/>
    </ligand>
</feature>
<dbReference type="Gene3D" id="2.60.120.10">
    <property type="entry name" value="Jelly Rolls"/>
    <property type="match status" value="1"/>
</dbReference>
<dbReference type="UniPathway" id="UPA00904">
    <property type="reaction ID" value="UER00878"/>
</dbReference>
<accession>A0A6L5JTT7</accession>
<evidence type="ECO:0000256" key="7">
    <source>
        <dbReference type="ARBA" id="ARBA00023004"/>
    </source>
</evidence>
<dbReference type="EC" id="1.13.11.54" evidence="9"/>
<feature type="binding site" evidence="9">
    <location>
        <position position="150"/>
    </location>
    <ligand>
        <name>Fe(2+)</name>
        <dbReference type="ChEBI" id="CHEBI:29033"/>
    </ligand>
</feature>
<dbReference type="AlphaFoldDB" id="A0A6L5JTT7"/>
<dbReference type="GO" id="GO:0010309">
    <property type="term" value="F:acireductone dioxygenase [iron(II)-requiring] activity"/>
    <property type="evidence" value="ECO:0007669"/>
    <property type="project" value="UniProtKB-UniRule"/>
</dbReference>
<feature type="binding site" evidence="9">
    <location>
        <position position="150"/>
    </location>
    <ligand>
        <name>Ni(2+)</name>
        <dbReference type="ChEBI" id="CHEBI:49786"/>
    </ligand>
</feature>
<dbReference type="SUPFAM" id="SSF51182">
    <property type="entry name" value="RmlC-like cupins"/>
    <property type="match status" value="1"/>
</dbReference>
<dbReference type="HAMAP" id="MF_01682">
    <property type="entry name" value="Salvage_MtnD"/>
    <property type="match status" value="1"/>
</dbReference>
<evidence type="ECO:0000313" key="11">
    <source>
        <dbReference type="Proteomes" id="UP000480275"/>
    </source>
</evidence>
<dbReference type="GO" id="GO:0019509">
    <property type="term" value="P:L-methionine salvage from methylthioadenosine"/>
    <property type="evidence" value="ECO:0007669"/>
    <property type="project" value="UniProtKB-UniRule"/>
</dbReference>